<feature type="transmembrane region" description="Helical" evidence="1">
    <location>
        <begin position="21"/>
        <end position="41"/>
    </location>
</feature>
<dbReference type="RefSeq" id="WP_149307823.1">
    <property type="nucleotide sequence ID" value="NZ_SRSD01000007.1"/>
</dbReference>
<reference evidence="2 3" key="1">
    <citation type="submission" date="2019-04" db="EMBL/GenBank/DDBJ databases">
        <title>Geobacter ruber sp. nov., ferric-reducing bacteria isolated from paddy soil.</title>
        <authorList>
            <person name="Xu Z."/>
            <person name="Masuda Y."/>
            <person name="Itoh H."/>
            <person name="Senoo K."/>
        </authorList>
    </citation>
    <scope>NUCLEOTIDE SEQUENCE [LARGE SCALE GENOMIC DNA]</scope>
    <source>
        <strain evidence="2 3">Red88</strain>
    </source>
</reference>
<sequence>MNPASIRGNTQRRSPIGRWDLLRLLVQGIGVFGATIALFPVTAQAARFTLLGLSGLHQSAELSYNYNDNQSETRTTTNRSTNNDFSETYTVGAGYSILHPRLLRGDANISLSSNQTLVNNTAEGGSTGTNMRISYDVNGIILDRMNYPFNFSVSSSNGTIRPPFSRAYTLDMESQNVSFSIPNQQLPITLTYSRNASTTHGLADDIDQTSQAASISFRNSVDDLSKTRLSFTQSFDRQTLLGSERTDNRNTTVVNIANTLFWKNIQGLQRQIDSMYVYNEQSGSYPELQSSVASTLNWQIGKALDSKLAYVKSRNTDVHNNNDQQSISGSLSQKYLKCLLTTVGGSLAQGSYNDGSDRTASWNGRVAYTNELPRESSVRLDYGYQYVIQERKRSDVNLANVEKTTLNGPFPLFLDLAAHNIDSGTIAIFKDAAMTIRFSDFSTVLSGFQTRLLINSDPGVPSVYISYSYRQSPNITFATAGHTVGGKLSLLDKKCVLHANYSYSDSRILAGSDPSSTIGANTHIDAGIDGLLGRHTLSLEYSLNKSVFQRLQQVETNWIHTLQAAKASLLTKANDRYSWYENTSIGTSSTQGWDNTFLLSTAYSRVITPNLRGKATLGYFNMITSSITSNRFSIELGLEGNFGRTVVTLDSSANWGFSPSSYSHSQTVNLKLRRIF</sequence>
<keyword evidence="1" id="KW-0812">Transmembrane</keyword>
<evidence type="ECO:0000313" key="2">
    <source>
        <dbReference type="EMBL" id="KAA0890350.1"/>
    </source>
</evidence>
<keyword evidence="1" id="KW-1133">Transmembrane helix</keyword>
<evidence type="ECO:0000256" key="1">
    <source>
        <dbReference type="SAM" id="Phobius"/>
    </source>
</evidence>
<keyword evidence="1" id="KW-0472">Membrane</keyword>
<dbReference type="AlphaFoldDB" id="A0A5A9XBR0"/>
<comment type="caution">
    <text evidence="2">The sequence shown here is derived from an EMBL/GenBank/DDBJ whole genome shotgun (WGS) entry which is preliminary data.</text>
</comment>
<proteinExistence type="predicted"/>
<dbReference type="OrthoDB" id="5389985at2"/>
<protein>
    <submittedName>
        <fullName evidence="2">Uncharacterized protein</fullName>
    </submittedName>
</protein>
<keyword evidence="3" id="KW-1185">Reference proteome</keyword>
<evidence type="ECO:0000313" key="3">
    <source>
        <dbReference type="Proteomes" id="UP000324298"/>
    </source>
</evidence>
<dbReference type="Proteomes" id="UP000324298">
    <property type="component" value="Unassembled WGS sequence"/>
</dbReference>
<name>A0A5A9XBR0_9BACT</name>
<accession>A0A5A9XBR0</accession>
<organism evidence="2 3">
    <name type="scientific">Oryzomonas rubra</name>
    <dbReference type="NCBI Taxonomy" id="2509454"/>
    <lineage>
        <taxon>Bacteria</taxon>
        <taxon>Pseudomonadati</taxon>
        <taxon>Thermodesulfobacteriota</taxon>
        <taxon>Desulfuromonadia</taxon>
        <taxon>Geobacterales</taxon>
        <taxon>Geobacteraceae</taxon>
        <taxon>Oryzomonas</taxon>
    </lineage>
</organism>
<dbReference type="EMBL" id="SRSD01000007">
    <property type="protein sequence ID" value="KAA0890350.1"/>
    <property type="molecule type" value="Genomic_DNA"/>
</dbReference>
<gene>
    <name evidence="2" type="ORF">ET418_11820</name>
</gene>